<evidence type="ECO:0000313" key="3">
    <source>
        <dbReference type="Proteomes" id="UP000053097"/>
    </source>
</evidence>
<feature type="region of interest" description="Disordered" evidence="1">
    <location>
        <begin position="18"/>
        <end position="51"/>
    </location>
</feature>
<evidence type="ECO:0000313" key="2">
    <source>
        <dbReference type="EMBL" id="EZA53217.1"/>
    </source>
</evidence>
<dbReference type="AlphaFoldDB" id="A0A026WAU2"/>
<dbReference type="Proteomes" id="UP000053097">
    <property type="component" value="Unassembled WGS sequence"/>
</dbReference>
<keyword evidence="3" id="KW-1185">Reference proteome</keyword>
<protein>
    <submittedName>
        <fullName evidence="2">Uncharacterized protein</fullName>
    </submittedName>
</protein>
<organism evidence="2 3">
    <name type="scientific">Ooceraea biroi</name>
    <name type="common">Clonal raider ant</name>
    <name type="synonym">Cerapachys biroi</name>
    <dbReference type="NCBI Taxonomy" id="2015173"/>
    <lineage>
        <taxon>Eukaryota</taxon>
        <taxon>Metazoa</taxon>
        <taxon>Ecdysozoa</taxon>
        <taxon>Arthropoda</taxon>
        <taxon>Hexapoda</taxon>
        <taxon>Insecta</taxon>
        <taxon>Pterygota</taxon>
        <taxon>Neoptera</taxon>
        <taxon>Endopterygota</taxon>
        <taxon>Hymenoptera</taxon>
        <taxon>Apocrita</taxon>
        <taxon>Aculeata</taxon>
        <taxon>Formicoidea</taxon>
        <taxon>Formicidae</taxon>
        <taxon>Dorylinae</taxon>
        <taxon>Ooceraea</taxon>
    </lineage>
</organism>
<reference evidence="2 3" key="1">
    <citation type="journal article" date="2014" name="Curr. Biol.">
        <title>The genome of the clonal raider ant Cerapachys biroi.</title>
        <authorList>
            <person name="Oxley P.R."/>
            <person name="Ji L."/>
            <person name="Fetter-Pruneda I."/>
            <person name="McKenzie S.K."/>
            <person name="Li C."/>
            <person name="Hu H."/>
            <person name="Zhang G."/>
            <person name="Kronauer D.J."/>
        </authorList>
    </citation>
    <scope>NUCLEOTIDE SEQUENCE [LARGE SCALE GENOMIC DNA]</scope>
</reference>
<dbReference type="EMBL" id="KK107293">
    <property type="protein sequence ID" value="EZA53217.1"/>
    <property type="molecule type" value="Genomic_DNA"/>
</dbReference>
<accession>A0A026WAU2</accession>
<gene>
    <name evidence="2" type="ORF">X777_06296</name>
</gene>
<evidence type="ECO:0000256" key="1">
    <source>
        <dbReference type="SAM" id="MobiDB-lite"/>
    </source>
</evidence>
<proteinExistence type="predicted"/>
<sequence>MSVKLIFLEEHALGIVSRSTQGHSRQIRDKTAVSTSRSRRQDDRIRRGREW</sequence>
<feature type="compositionally biased region" description="Basic and acidic residues" evidence="1">
    <location>
        <begin position="39"/>
        <end position="51"/>
    </location>
</feature>
<name>A0A026WAU2_OOCBI</name>